<comment type="caution">
    <text evidence="7">The sequence shown here is derived from an EMBL/GenBank/DDBJ whole genome shotgun (WGS) entry which is preliminary data.</text>
</comment>
<name>A0ABP9P9G5_9ACTN</name>
<feature type="domain" description="DUF1232" evidence="6">
    <location>
        <begin position="40"/>
        <end position="75"/>
    </location>
</feature>
<dbReference type="Pfam" id="PF06803">
    <property type="entry name" value="DUF1232"/>
    <property type="match status" value="1"/>
</dbReference>
<dbReference type="Proteomes" id="UP001500221">
    <property type="component" value="Unassembled WGS sequence"/>
</dbReference>
<keyword evidence="4 5" id="KW-0472">Membrane</keyword>
<evidence type="ECO:0000256" key="2">
    <source>
        <dbReference type="ARBA" id="ARBA00022692"/>
    </source>
</evidence>
<evidence type="ECO:0000259" key="6">
    <source>
        <dbReference type="Pfam" id="PF06803"/>
    </source>
</evidence>
<feature type="transmembrane region" description="Helical" evidence="5">
    <location>
        <begin position="6"/>
        <end position="30"/>
    </location>
</feature>
<protein>
    <recommendedName>
        <fullName evidence="6">DUF1232 domain-containing protein</fullName>
    </recommendedName>
</protein>
<evidence type="ECO:0000313" key="8">
    <source>
        <dbReference type="Proteomes" id="UP001500221"/>
    </source>
</evidence>
<evidence type="ECO:0000313" key="7">
    <source>
        <dbReference type="EMBL" id="GAA5142099.1"/>
    </source>
</evidence>
<gene>
    <name evidence="7" type="ORF">GCM10023340_05020</name>
</gene>
<evidence type="ECO:0000256" key="3">
    <source>
        <dbReference type="ARBA" id="ARBA00022989"/>
    </source>
</evidence>
<accession>A0ABP9P9G5</accession>
<dbReference type="InterPro" id="IPR010652">
    <property type="entry name" value="DUF1232"/>
</dbReference>
<reference evidence="8" key="1">
    <citation type="journal article" date="2019" name="Int. J. Syst. Evol. Microbiol.">
        <title>The Global Catalogue of Microorganisms (GCM) 10K type strain sequencing project: providing services to taxonomists for standard genome sequencing and annotation.</title>
        <authorList>
            <consortium name="The Broad Institute Genomics Platform"/>
            <consortium name="The Broad Institute Genome Sequencing Center for Infectious Disease"/>
            <person name="Wu L."/>
            <person name="Ma J."/>
        </authorList>
    </citation>
    <scope>NUCLEOTIDE SEQUENCE [LARGE SCALE GENOMIC DNA]</scope>
    <source>
        <strain evidence="8">JCM 18459</strain>
    </source>
</reference>
<evidence type="ECO:0000256" key="5">
    <source>
        <dbReference type="SAM" id="Phobius"/>
    </source>
</evidence>
<keyword evidence="3 5" id="KW-1133">Transmembrane helix</keyword>
<evidence type="ECO:0000256" key="1">
    <source>
        <dbReference type="ARBA" id="ARBA00004127"/>
    </source>
</evidence>
<organism evidence="7 8">
    <name type="scientific">Nocardioides marinquilinus</name>
    <dbReference type="NCBI Taxonomy" id="1210400"/>
    <lineage>
        <taxon>Bacteria</taxon>
        <taxon>Bacillati</taxon>
        <taxon>Actinomycetota</taxon>
        <taxon>Actinomycetes</taxon>
        <taxon>Propionibacteriales</taxon>
        <taxon>Nocardioidaceae</taxon>
        <taxon>Nocardioides</taxon>
    </lineage>
</organism>
<comment type="subcellular location">
    <subcellularLocation>
        <location evidence="1">Endomembrane system</location>
        <topology evidence="1">Multi-pass membrane protein</topology>
    </subcellularLocation>
</comment>
<feature type="transmembrane region" description="Helical" evidence="5">
    <location>
        <begin position="59"/>
        <end position="81"/>
    </location>
</feature>
<keyword evidence="2 5" id="KW-0812">Transmembrane</keyword>
<proteinExistence type="predicted"/>
<dbReference type="RefSeq" id="WP_345454204.1">
    <property type="nucleotide sequence ID" value="NZ_BAABKG010000001.1"/>
</dbReference>
<evidence type="ECO:0000256" key="4">
    <source>
        <dbReference type="ARBA" id="ARBA00023136"/>
    </source>
</evidence>
<sequence>MDLTDLLVAVLVVVGVLVAIGIAVIAFVMYRYRIPPRGLVAMVGALVYLASPIDVLPEVVLGPLGLVDDAGVITLVAVWVYKLAGARRRLQGSGIQGRRPPRTPSDRV</sequence>
<dbReference type="EMBL" id="BAABKG010000001">
    <property type="protein sequence ID" value="GAA5142099.1"/>
    <property type="molecule type" value="Genomic_DNA"/>
</dbReference>
<keyword evidence="8" id="KW-1185">Reference proteome</keyword>